<gene>
    <name evidence="2" type="ORF">DB30_06804</name>
</gene>
<protein>
    <submittedName>
        <fullName evidence="2">Uncharacterized protein</fullName>
    </submittedName>
</protein>
<feature type="compositionally biased region" description="Basic and acidic residues" evidence="1">
    <location>
        <begin position="49"/>
        <end position="59"/>
    </location>
</feature>
<accession>A0A0C2CTH1</accession>
<feature type="region of interest" description="Disordered" evidence="1">
    <location>
        <begin position="49"/>
        <end position="71"/>
    </location>
</feature>
<evidence type="ECO:0000313" key="2">
    <source>
        <dbReference type="EMBL" id="KIG14461.1"/>
    </source>
</evidence>
<dbReference type="AlphaFoldDB" id="A0A0C2CTH1"/>
<proteinExistence type="predicted"/>
<dbReference type="EMBL" id="JMCC02000073">
    <property type="protein sequence ID" value="KIG14461.1"/>
    <property type="molecule type" value="Genomic_DNA"/>
</dbReference>
<name>A0A0C2CTH1_9BACT</name>
<evidence type="ECO:0000256" key="1">
    <source>
        <dbReference type="SAM" id="MobiDB-lite"/>
    </source>
</evidence>
<dbReference type="Proteomes" id="UP000031599">
    <property type="component" value="Unassembled WGS sequence"/>
</dbReference>
<sequence length="105" mass="11675">MDEGARAQVAVARDQHGRGPLTVLRRGAARDQRVGAGCLDFRFGSFGAEREEREQRQGSREGPGVPTHRRKVSLIARASRHMTKRSHVSAAWSLHDQTAIQIAEY</sequence>
<organism evidence="2 3">
    <name type="scientific">Enhygromyxa salina</name>
    <dbReference type="NCBI Taxonomy" id="215803"/>
    <lineage>
        <taxon>Bacteria</taxon>
        <taxon>Pseudomonadati</taxon>
        <taxon>Myxococcota</taxon>
        <taxon>Polyangia</taxon>
        <taxon>Nannocystales</taxon>
        <taxon>Nannocystaceae</taxon>
        <taxon>Enhygromyxa</taxon>
    </lineage>
</organism>
<evidence type="ECO:0000313" key="3">
    <source>
        <dbReference type="Proteomes" id="UP000031599"/>
    </source>
</evidence>
<reference evidence="2 3" key="1">
    <citation type="submission" date="2014-12" db="EMBL/GenBank/DDBJ databases">
        <title>Genome assembly of Enhygromyxa salina DSM 15201.</title>
        <authorList>
            <person name="Sharma G."/>
            <person name="Subramanian S."/>
        </authorList>
    </citation>
    <scope>NUCLEOTIDE SEQUENCE [LARGE SCALE GENOMIC DNA]</scope>
    <source>
        <strain evidence="2 3">DSM 15201</strain>
    </source>
</reference>
<comment type="caution">
    <text evidence="2">The sequence shown here is derived from an EMBL/GenBank/DDBJ whole genome shotgun (WGS) entry which is preliminary data.</text>
</comment>